<evidence type="ECO:0000259" key="5">
    <source>
        <dbReference type="Pfam" id="PF08531"/>
    </source>
</evidence>
<feature type="domain" description="Alpha-L-rhamnosidase C-terminal" evidence="7">
    <location>
        <begin position="793"/>
        <end position="868"/>
    </location>
</feature>
<dbReference type="Pfam" id="PF05592">
    <property type="entry name" value="Bac_rhamnosid"/>
    <property type="match status" value="1"/>
</dbReference>
<evidence type="ECO:0000256" key="2">
    <source>
        <dbReference type="ARBA" id="ARBA00012652"/>
    </source>
</evidence>
<proteinExistence type="predicted"/>
<gene>
    <name evidence="8" type="ORF">OU798_16970</name>
</gene>
<dbReference type="Gene3D" id="2.60.420.10">
    <property type="entry name" value="Maltose phosphorylase, domain 3"/>
    <property type="match status" value="1"/>
</dbReference>
<dbReference type="Pfam" id="PF25788">
    <property type="entry name" value="Ig_Rha78A_N"/>
    <property type="match status" value="1"/>
</dbReference>
<accession>A0A9X3F7V1</accession>
<dbReference type="Gene3D" id="2.60.120.260">
    <property type="entry name" value="Galactose-binding domain-like"/>
    <property type="match status" value="2"/>
</dbReference>
<dbReference type="AlphaFoldDB" id="A0A9X3F7V1"/>
<dbReference type="SUPFAM" id="SSF48208">
    <property type="entry name" value="Six-hairpin glycosidases"/>
    <property type="match status" value="1"/>
</dbReference>
<dbReference type="EMBL" id="JAPOHD010000030">
    <property type="protein sequence ID" value="MCY1722050.1"/>
    <property type="molecule type" value="Genomic_DNA"/>
</dbReference>
<dbReference type="InterPro" id="IPR035398">
    <property type="entry name" value="Bac_rhamnosid_C"/>
</dbReference>
<dbReference type="Proteomes" id="UP001145087">
    <property type="component" value="Unassembled WGS sequence"/>
</dbReference>
<protein>
    <recommendedName>
        <fullName evidence="2">alpha-L-rhamnosidase</fullName>
        <ecNumber evidence="2">3.2.1.40</ecNumber>
    </recommendedName>
</protein>
<dbReference type="Pfam" id="PF17389">
    <property type="entry name" value="Bac_rhamnosid6H"/>
    <property type="match status" value="1"/>
</dbReference>
<dbReference type="Pfam" id="PF08531">
    <property type="entry name" value="Bac_rhamnosid_N"/>
    <property type="match status" value="1"/>
</dbReference>
<evidence type="ECO:0000313" key="9">
    <source>
        <dbReference type="Proteomes" id="UP001145087"/>
    </source>
</evidence>
<evidence type="ECO:0000259" key="6">
    <source>
        <dbReference type="Pfam" id="PF17389"/>
    </source>
</evidence>
<dbReference type="RefSeq" id="WP_343334380.1">
    <property type="nucleotide sequence ID" value="NZ_JAPOHD010000030.1"/>
</dbReference>
<dbReference type="Gene3D" id="1.50.10.10">
    <property type="match status" value="1"/>
</dbReference>
<comment type="caution">
    <text evidence="8">The sequence shown here is derived from an EMBL/GenBank/DDBJ whole genome shotgun (WGS) entry which is preliminary data.</text>
</comment>
<feature type="domain" description="Bacterial alpha-L-rhamnosidase N-terminal" evidence="5">
    <location>
        <begin position="148"/>
        <end position="317"/>
    </location>
</feature>
<reference evidence="8" key="1">
    <citation type="submission" date="2022-11" db="EMBL/GenBank/DDBJ databases">
        <title>Marilongibacter aestuarii gen. nov., sp. nov., isolated from tidal flat sediment.</title>
        <authorList>
            <person name="Jiayan W."/>
        </authorList>
    </citation>
    <scope>NUCLEOTIDE SEQUENCE</scope>
    <source>
        <strain evidence="8">Z1-6</strain>
    </source>
</reference>
<dbReference type="GO" id="GO:0005975">
    <property type="term" value="P:carbohydrate metabolic process"/>
    <property type="evidence" value="ECO:0007669"/>
    <property type="project" value="InterPro"/>
</dbReference>
<dbReference type="InterPro" id="IPR016007">
    <property type="entry name" value="Alpha_rhamnosid"/>
</dbReference>
<dbReference type="PANTHER" id="PTHR33307">
    <property type="entry name" value="ALPHA-RHAMNOSIDASE (EUROFUNG)"/>
    <property type="match status" value="1"/>
</dbReference>
<dbReference type="InterPro" id="IPR012341">
    <property type="entry name" value="6hp_glycosidase-like_sf"/>
</dbReference>
<dbReference type="InterPro" id="IPR035396">
    <property type="entry name" value="Bac_rhamnosid6H"/>
</dbReference>
<keyword evidence="3 8" id="KW-0378">Hydrolase</keyword>
<dbReference type="SUPFAM" id="SSF49785">
    <property type="entry name" value="Galactose-binding domain-like"/>
    <property type="match status" value="1"/>
</dbReference>
<organism evidence="8 9">
    <name type="scientific">Draconibacterium aestuarii</name>
    <dbReference type="NCBI Taxonomy" id="2998507"/>
    <lineage>
        <taxon>Bacteria</taxon>
        <taxon>Pseudomonadati</taxon>
        <taxon>Bacteroidota</taxon>
        <taxon>Bacteroidia</taxon>
        <taxon>Marinilabiliales</taxon>
        <taxon>Prolixibacteraceae</taxon>
        <taxon>Draconibacterium</taxon>
    </lineage>
</organism>
<evidence type="ECO:0000256" key="3">
    <source>
        <dbReference type="ARBA" id="ARBA00022801"/>
    </source>
</evidence>
<dbReference type="GO" id="GO:0030596">
    <property type="term" value="F:alpha-L-rhamnosidase activity"/>
    <property type="evidence" value="ECO:0007669"/>
    <property type="project" value="UniProtKB-EC"/>
</dbReference>
<dbReference type="InterPro" id="IPR013737">
    <property type="entry name" value="Bac_rhamnosid_N"/>
</dbReference>
<dbReference type="InterPro" id="IPR013783">
    <property type="entry name" value="Ig-like_fold"/>
</dbReference>
<evidence type="ECO:0000256" key="1">
    <source>
        <dbReference type="ARBA" id="ARBA00001445"/>
    </source>
</evidence>
<dbReference type="PANTHER" id="PTHR33307:SF6">
    <property type="entry name" value="ALPHA-RHAMNOSIDASE (EUROFUNG)-RELATED"/>
    <property type="match status" value="1"/>
</dbReference>
<evidence type="ECO:0000313" key="8">
    <source>
        <dbReference type="EMBL" id="MCY1722050.1"/>
    </source>
</evidence>
<dbReference type="Pfam" id="PF17390">
    <property type="entry name" value="Bac_rhamnosid_C"/>
    <property type="match status" value="1"/>
</dbReference>
<feature type="domain" description="Alpha-L-rhamnosidase concanavalin-like" evidence="4">
    <location>
        <begin position="328"/>
        <end position="427"/>
    </location>
</feature>
<dbReference type="InterPro" id="IPR008902">
    <property type="entry name" value="Rhamnosid_concanavalin"/>
</dbReference>
<comment type="catalytic activity">
    <reaction evidence="1">
        <text>Hydrolysis of terminal non-reducing alpha-L-rhamnose residues in alpha-L-rhamnosides.</text>
        <dbReference type="EC" id="3.2.1.40"/>
    </reaction>
</comment>
<evidence type="ECO:0000259" key="4">
    <source>
        <dbReference type="Pfam" id="PF05592"/>
    </source>
</evidence>
<name>A0A9X3F7V1_9BACT</name>
<feature type="domain" description="Alpha-L-rhamnosidase six-hairpin glycosidase" evidence="6">
    <location>
        <begin position="433"/>
        <end position="791"/>
    </location>
</feature>
<dbReference type="EC" id="3.2.1.40" evidence="2"/>
<evidence type="ECO:0000259" key="7">
    <source>
        <dbReference type="Pfam" id="PF17390"/>
    </source>
</evidence>
<dbReference type="InterPro" id="IPR008928">
    <property type="entry name" value="6-hairpin_glycosidase_sf"/>
</dbReference>
<keyword evidence="9" id="KW-1185">Reference proteome</keyword>
<dbReference type="Gene3D" id="2.60.40.10">
    <property type="entry name" value="Immunoglobulins"/>
    <property type="match status" value="1"/>
</dbReference>
<dbReference type="InterPro" id="IPR008979">
    <property type="entry name" value="Galactose-bd-like_sf"/>
</dbReference>
<dbReference type="PIRSF" id="PIRSF010631">
    <property type="entry name" value="A-rhamnsds"/>
    <property type="match status" value="1"/>
</dbReference>
<sequence length="881" mass="99620">MLEVTDLRIEHQTNPIGSETHAPRLSWKIKTDEKNVLQSSYRIICAASKNDLLNESSLVWDSGLVNSDQSVHVEYNGIELKSGQRIWWQVKITTNTGQESEWSAPAFWEMGLLKKSDWKAKWIEPNLTENPETSNPSPLLRKEFEVSKEVTKATVYVTCHGLYQLQLNGKKVGDQEFTPGWTSYHKRLQYQTFDITNQIHSGKNAIGVILGDGWYRGFMGWQGKKNLYGKKSTLLCQIQLTFSDGSEQLIISDKSWKASTGAIQASEIYHGEIYDAGLEKTGWDKPNYNSSEWADVTEKEHGVQNLVASAGSPVKVIKELKPIEKIITPEGETVLDFGQNMVGRIRFNLKGKTGEKVTIYHAEVLDKEGNFYIANLRPARQKLEYTFKSDEPESYAPHFTFMGFRYIKIEGYSGEFKLEYFTGEVIHSDMEFTGDFECSDPLVNRLQQNIQWGLRGNFLDVPTDCPQRDERLGWTGDAQVFAPTACFNVNAAPFFSKWMKDLEADQREDGSVPWVVPNIIEDGGGTGWSDGFGATGWADAAIIIPWTVYQSFGDKRILENQYQSMKAWEEYMIKEAGETYLFNTGFHFGDWLSFAEYSSYIYNAPDYGFAGAHTEKDLLATAYFYYSTKLMHQIALVLGRTEDAEKYKTLLPQIKEAFKNEFITPNGRLLSNTQAAFAVSLAFGVLPEEYVATAAKQLAKNVEYFQHLTTGFLGTPVLCHALSESGRSDLAYKLLFNKKYPSWLYAVTMGATTIWERWDGIKPDGTFQDVGMNSFNHYAYGAIGNWLYQKVAGIQSSAANPGYKEIIIKPEISDRLTFAKATLNSLYGTIESGWKIENNTLKLKVTVPPNTTAKIYIPQKNNSYQVEEVGSGTYEFESKIK</sequence>